<evidence type="ECO:0000313" key="2">
    <source>
        <dbReference type="WBParaSite" id="JU765_v2.g12478.t1"/>
    </source>
</evidence>
<organism evidence="1 2">
    <name type="scientific">Panagrolaimus sp. JU765</name>
    <dbReference type="NCBI Taxonomy" id="591449"/>
    <lineage>
        <taxon>Eukaryota</taxon>
        <taxon>Metazoa</taxon>
        <taxon>Ecdysozoa</taxon>
        <taxon>Nematoda</taxon>
        <taxon>Chromadorea</taxon>
        <taxon>Rhabditida</taxon>
        <taxon>Tylenchina</taxon>
        <taxon>Panagrolaimomorpha</taxon>
        <taxon>Panagrolaimoidea</taxon>
        <taxon>Panagrolaimidae</taxon>
        <taxon>Panagrolaimus</taxon>
    </lineage>
</organism>
<protein>
    <submittedName>
        <fullName evidence="2">MH2 domain-containing protein</fullName>
    </submittedName>
</protein>
<reference evidence="2" key="1">
    <citation type="submission" date="2022-11" db="UniProtKB">
        <authorList>
            <consortium name="WormBaseParasite"/>
        </authorList>
    </citation>
    <scope>IDENTIFICATION</scope>
</reference>
<sequence>MTEQYRQQQFQQWSDAMDTMPSTSSSYYQQQPGRMTNPNQQRLPFTNPPMFAGQNNPNFALQQQQFRMNQDNPFATSRQQFGQQGQSFPPGPGVPYGQQLGQQQQQQFPPNQYQNQYRQQLPQQLPQRFNYPVGRPPLSSIKQEFPQMTESAPGPSRFPPPQSLPANPFQPQPQPRPSLPQTNQFMNYPTPPPPSQTPQRFEQPFNQPQVQQQPPPQPQRFQQPIQQFNQPPRQQPPMMSRPVNPQIAQLQQEQRNAFFRNVAPMMAPPIKTEEYLMDTDINPTFQNIQQTNEPDYYKKYLTEGAKTNEITGFQEYMRDRKIVPAAYMGARCINPGSGVSKGGPVPKLEFPIEPIDKLNLQAPKENFIRRIKMALKCAQYLPSKEEFDRTVFGPPEVMDELSNSWCHIHYYEFESRVGQTFCGASSTITIDGLCAPSTISSNTSRFSLGAIGNPNRDPVAVSARRQIGKGWQLILKDGNISLESNSDAAVFVQSPVHAKQQGDHLATVYRLPAKQSMNVFNYEFFMKTLNEAIKRNQYDGCYAMKSLCHMRMSFVKGWGERYRRQTITYTPCWVEIHLVQMLQAIDDALQNMHAPDCDGHSDS</sequence>
<name>A0AC34Q353_9BILA</name>
<proteinExistence type="predicted"/>
<accession>A0AC34Q353</accession>
<dbReference type="Proteomes" id="UP000887576">
    <property type="component" value="Unplaced"/>
</dbReference>
<evidence type="ECO:0000313" key="1">
    <source>
        <dbReference type="Proteomes" id="UP000887576"/>
    </source>
</evidence>
<dbReference type="WBParaSite" id="JU765_v2.g12478.t1">
    <property type="protein sequence ID" value="JU765_v2.g12478.t1"/>
    <property type="gene ID" value="JU765_v2.g12478"/>
</dbReference>